<dbReference type="Proteomes" id="UP001194696">
    <property type="component" value="Unassembled WGS sequence"/>
</dbReference>
<evidence type="ECO:0000256" key="10">
    <source>
        <dbReference type="SAM" id="MobiDB-lite"/>
    </source>
</evidence>
<dbReference type="PANTHER" id="PTHR12084">
    <property type="entry name" value="NUCLEAR PORE GLYCOPROTEIN P62-RELATED"/>
    <property type="match status" value="1"/>
</dbReference>
<keyword evidence="2" id="KW-0597">Phosphoprotein</keyword>
<feature type="compositionally biased region" description="Low complexity" evidence="10">
    <location>
        <begin position="1246"/>
        <end position="1259"/>
    </location>
</feature>
<evidence type="ECO:0000256" key="8">
    <source>
        <dbReference type="ARBA" id="ARBA00023242"/>
    </source>
</evidence>
<name>A0ABQ7K8R6_9FUNG</name>
<evidence type="ECO:0000256" key="1">
    <source>
        <dbReference type="ARBA" id="ARBA00004123"/>
    </source>
</evidence>
<dbReference type="EMBL" id="JAAAIM010000131">
    <property type="protein sequence ID" value="KAG0294097.1"/>
    <property type="molecule type" value="Genomic_DNA"/>
</dbReference>
<keyword evidence="5" id="KW-0862">Zinc</keyword>
<evidence type="ECO:0000256" key="7">
    <source>
        <dbReference type="ARBA" id="ARBA00023163"/>
    </source>
</evidence>
<evidence type="ECO:0000256" key="2">
    <source>
        <dbReference type="ARBA" id="ARBA00022553"/>
    </source>
</evidence>
<keyword evidence="7" id="KW-0804">Transcription</keyword>
<dbReference type="PANTHER" id="PTHR12084:SF0">
    <property type="entry name" value="NUCLEAR PORE GLYCOPROTEIN P62"/>
    <property type="match status" value="1"/>
</dbReference>
<evidence type="ECO:0000313" key="11">
    <source>
        <dbReference type="EMBL" id="KAG0294097.1"/>
    </source>
</evidence>
<evidence type="ECO:0000256" key="6">
    <source>
        <dbReference type="ARBA" id="ARBA00023125"/>
    </source>
</evidence>
<evidence type="ECO:0000256" key="4">
    <source>
        <dbReference type="ARBA" id="ARBA00022737"/>
    </source>
</evidence>
<keyword evidence="4" id="KW-0677">Repeat</keyword>
<reference evidence="11 12" key="1">
    <citation type="journal article" date="2020" name="Fungal Divers.">
        <title>Resolving the Mortierellaceae phylogeny through synthesis of multi-gene phylogenetics and phylogenomics.</title>
        <authorList>
            <person name="Vandepol N."/>
            <person name="Liber J."/>
            <person name="Desiro A."/>
            <person name="Na H."/>
            <person name="Kennedy M."/>
            <person name="Barry K."/>
            <person name="Grigoriev I.V."/>
            <person name="Miller A.N."/>
            <person name="O'Donnell K."/>
            <person name="Stajich J.E."/>
            <person name="Bonito G."/>
        </authorList>
    </citation>
    <scope>NUCLEOTIDE SEQUENCE [LARGE SCALE GENOMIC DNA]</scope>
    <source>
        <strain evidence="11 12">AD045</strain>
    </source>
</reference>
<feature type="compositionally biased region" description="Low complexity" evidence="10">
    <location>
        <begin position="1439"/>
        <end position="1473"/>
    </location>
</feature>
<comment type="caution">
    <text evidence="11">The sequence shown here is derived from an EMBL/GenBank/DDBJ whole genome shotgun (WGS) entry which is preliminary data.</text>
</comment>
<gene>
    <name evidence="11" type="ORF">BGZ96_001784</name>
</gene>
<evidence type="ECO:0000313" key="12">
    <source>
        <dbReference type="Proteomes" id="UP001194696"/>
    </source>
</evidence>
<dbReference type="InterPro" id="IPR026010">
    <property type="entry name" value="NSP1/NUP62"/>
</dbReference>
<dbReference type="PROSITE" id="PS00115">
    <property type="entry name" value="RNA_POL_II_REPEAT"/>
    <property type="match status" value="3"/>
</dbReference>
<feature type="region of interest" description="Disordered" evidence="10">
    <location>
        <begin position="1431"/>
        <end position="1473"/>
    </location>
</feature>
<protein>
    <submittedName>
        <fullName evidence="11">Uncharacterized protein</fullName>
    </submittedName>
</protein>
<proteinExistence type="predicted"/>
<dbReference type="InterPro" id="IPR000684">
    <property type="entry name" value="RNA_pol_II_repeat_euk"/>
</dbReference>
<feature type="region of interest" description="Disordered" evidence="10">
    <location>
        <begin position="1533"/>
        <end position="1556"/>
    </location>
</feature>
<feature type="region of interest" description="Disordered" evidence="10">
    <location>
        <begin position="1244"/>
        <end position="1264"/>
    </location>
</feature>
<accession>A0ABQ7K8R6</accession>
<keyword evidence="9" id="KW-0175">Coiled coil</keyword>
<keyword evidence="6" id="KW-0238">DNA-binding</keyword>
<evidence type="ECO:0000256" key="9">
    <source>
        <dbReference type="SAM" id="Coils"/>
    </source>
</evidence>
<keyword evidence="8" id="KW-0539">Nucleus</keyword>
<sequence length="2648" mass="293163">MFASNVFNSAPRATEQQALEEYALNPDKRLEIVQKHRKLSKEYYLYGLRKLSQSLQDPATPPTKEKIEEAVKFLKEAEDSQIKFNGNILSQFKAQFAILGFHVDPELLTKELSFNPNSVIQLESTISAPDTDTIQQQQQPQNIVDSLSSTLDQRSFKTEVLTKNVVDEMALKGTWKTIQTAAWPHLLSHPDIEDVLLNKLQHDRLLAFFKDMDIMFSPKSLHIIGRADTSRLDELVVKVILKLYDHKRLDFSESFQAYKNLTSSQLDVIKQENPGVMANEGFVGLLEKRLLPLPLMDSEKVKKGEVHQEWLDRMITFADTLSSKFNRHKLSVYLMSLEFDLAKGVMNKNKFMKFVAIHRNHFEYNSAVLKEKEYVDMSNKGALPYWSKRVIVATRERDTEIVNEYLEHFLKIEQSTSAYEPYFSLTFLNALLGRVMLYSGDKDEKWSKMLTIRDNITSLTDRAILKFASNNPDTFLPSDPVVFKLKVKNANRILVRIFEVKTLEYLQQHEGPVGQALNLDGLTPNWEHNLIFERPPIEMHEVQIDLPELADRRGSFIMDVISGGENSSVYFTKGYFDYIERPSAAGHVLTIVDEDQKKIDKDVSIWFNGYYYKINDKGDIVIPFRRKDSDTPKAFIYINHKGFTTRRPFVQRPESYSMSLSYHLDSESLVAGSYAKILLKPVVELYSVDVICPVELLEQVTLEATTSDTSDIEVTNTIPDFKVYDADWSEYSFQVPENFSTIELTLSARIKVLATGDYFDLSESKTIDVERNEVDKAVNVVSNKLRSQSVQVHGEVYTSLKKTANGFEVHVMGKNGEKRPNIPLQFTLTHSIWAESFTDYLRSDENGVAHLGPLLDIENLSCELTQNAWELHELSVGKVPGVIHGTVGQPIHLPMNRTDVSLVRTVSLFRRSPEIGNDECLLEDCTSKAKYDNGVMTIKNLDAGYYTFRVGESLEIDITICRAPTKAIIEGLEEFNIDSEWIVQIPDSAKHPLYVQPPVANEETRTVEIQVRNWTPDTRVVVVATKFLPHKMAFDNLSVKEFERPSMKSKIELTSTTYRTGRILGDEYQYILNRKAQSTHWAGNLLTKPSALLAPYSIADTKMDAQSMANQNTANMMARSQAFGGQGGGGRGLGKGGAARHRRIRSPGLHPALGFMANPNAVIVNLVPDQTTGLVSIPYASFGEGSFLQIFVSDAHQALFRTLVVPGLTGVEYQKRDLCFKSALVHNKHYIGERTGVQLDPKLRATTSSGTTHPSGTHSIQLRSTGSSASSIRVINSVSQVYDLLMTLLQRSAQVTLRKFGFIVEWDHLSLADKNEKFSKWTCHELNLFLYKKDRVYFDDVVAPFIKNKLIKSFIDDYLIGASLEKYTSLKEFSLLTCLEKCLLAQRIPRLKPSVAQWIRSRARNTKVAADIKLFQTVMKSGATQELAAALEPTSPKNSPTSPAYSPTSPAYSPTSPAYSPSSPSYSSSSSSAVGNSRQVINYYYYYFACRIYGYVNGFKGRLFGPISESDDDDEDSDEYELVESMALRTVGSTQGRRAPVTAGAPPPPPPAARGFAISSTGGVGLFGGTPSTASNFFGAAPSTGASSLGSANPSTTAAFGVTSTPSSAGLFGNPSTTGTSTVFGSSNVFGSASSTTAAPAPFGFGAGAATATSTPLSGGLFGTGSSAHGNFGAPSGGGLFGGSPAFGSATSVPSKVATSGGLFGGVPPPSTAPPGVSLFGAPPGGSLFGAPAPAPASSAFGGFGSATPASNLFGGFGANSGTSPAQTMDPFGSPAGVNLDYILNDADSLEFGSGGARGGSDRSSYASSSALYLNSAMARERTAQTVQSQFKPVDLTKEMAETYYYGRQDSDETLGASDVNSFWLDYAEWDESLGGSFLSQNFVVNTDSFTNAMATLALLDLTFKPNVTSVRRTQDRNLAISSKSPAIIFHSSTKETQEPPSTGSVLVTQQYFSQLDRTEYDTKLMTKVRSYIQPGTEFRPLESYGTHVVLMNATPNPMRLHVEVQLPEGAMPIYDDIEAGQDIMLAAHGNFQYEYKFYFPKEGDYPHYPAHVSDYDDIIAFAQPSVLKVRTSQPGSAVRDTLDKTTWSYVLTHGTQEDVLAKLAKDPLDGMRVEILIPRLYRDSAFLRRVTDVLRDRHEYNDRIWSVSLVLKGEDKLLSEYIIQQPIYHQVGDWFTSALLKRRTRSRYEVNLGVFHYLEYFPLINARVHKAKLDATILNDRFKVQYDRFLSLLCQKPKHDSSDLLVLIVYLLAQDRILEAKDNFVTLSKLVEEEQSEAKDEEQQRQFNTQQIQYDYLRAYLSLCVEVQVDDTAATGDVALDLEGVQEIVNKYKNYPVKRWNRLFKDMKIYVDAIQKCAIDTIEEAGDFTAAVAQDTSNDDSESATVKRIKEVPVTVDFMIGSDSQIEIHHSGVDEITVEYYVIDAETMFSNSPLTFSEHSQVETQTASNSVSASGGSGNNGFTTQVVASDSYRLLKPNGTDKHTVQQRAHSQDTPLVTPVLEKYRNTNVMVSVSSSPPTATRTWKAYYSQTIAVQCHERSGTIKIATKSDAQKQTRSRAIRGAYVKVYAEMKFGSQNTVFWKDGYTDLIGQFAYAAVSTGATDPTSSSFYSPSGGRAKGLSDVKQFVVFVDGGKEGCVVKTVPVPPV</sequence>
<evidence type="ECO:0000256" key="5">
    <source>
        <dbReference type="ARBA" id="ARBA00022833"/>
    </source>
</evidence>
<feature type="region of interest" description="Disordered" evidence="10">
    <location>
        <begin position="2441"/>
        <end position="2460"/>
    </location>
</feature>
<evidence type="ECO:0000256" key="3">
    <source>
        <dbReference type="ARBA" id="ARBA00022723"/>
    </source>
</evidence>
<keyword evidence="3" id="KW-0479">Metal-binding</keyword>
<organism evidence="11 12">
    <name type="scientific">Linnemannia gamsii</name>
    <dbReference type="NCBI Taxonomy" id="64522"/>
    <lineage>
        <taxon>Eukaryota</taxon>
        <taxon>Fungi</taxon>
        <taxon>Fungi incertae sedis</taxon>
        <taxon>Mucoromycota</taxon>
        <taxon>Mortierellomycotina</taxon>
        <taxon>Mortierellomycetes</taxon>
        <taxon>Mortierellales</taxon>
        <taxon>Mortierellaceae</taxon>
        <taxon>Linnemannia</taxon>
    </lineage>
</organism>
<feature type="coiled-coil region" evidence="9">
    <location>
        <begin position="2265"/>
        <end position="2292"/>
    </location>
</feature>
<comment type="subcellular location">
    <subcellularLocation>
        <location evidence="1">Nucleus</location>
    </subcellularLocation>
</comment>
<keyword evidence="12" id="KW-1185">Reference proteome</keyword>